<gene>
    <name evidence="2" type="ORF">GPUH_LOCUS3183</name>
</gene>
<accession>A0A3P6PZE2</accession>
<dbReference type="AlphaFoldDB" id="A0A3P6PZE2"/>
<keyword evidence="3" id="KW-1185">Reference proteome</keyword>
<organism evidence="2 3">
    <name type="scientific">Gongylonema pulchrum</name>
    <dbReference type="NCBI Taxonomy" id="637853"/>
    <lineage>
        <taxon>Eukaryota</taxon>
        <taxon>Metazoa</taxon>
        <taxon>Ecdysozoa</taxon>
        <taxon>Nematoda</taxon>
        <taxon>Chromadorea</taxon>
        <taxon>Rhabditida</taxon>
        <taxon>Spirurina</taxon>
        <taxon>Spiruromorpha</taxon>
        <taxon>Spiruroidea</taxon>
        <taxon>Gongylonematidae</taxon>
        <taxon>Gongylonema</taxon>
    </lineage>
</organism>
<name>A0A3P6PZE2_9BILA</name>
<dbReference type="Gene3D" id="1.10.8.60">
    <property type="match status" value="1"/>
</dbReference>
<dbReference type="OrthoDB" id="9982946at2759"/>
<proteinExistence type="predicted"/>
<reference evidence="2 3" key="1">
    <citation type="submission" date="2018-11" db="EMBL/GenBank/DDBJ databases">
        <authorList>
            <consortium name="Pathogen Informatics"/>
        </authorList>
    </citation>
    <scope>NUCLEOTIDE SEQUENCE [LARGE SCALE GENOMIC DNA]</scope>
</reference>
<evidence type="ECO:0000313" key="3">
    <source>
        <dbReference type="Proteomes" id="UP000271098"/>
    </source>
</evidence>
<dbReference type="Proteomes" id="UP000271098">
    <property type="component" value="Unassembled WGS sequence"/>
</dbReference>
<protein>
    <recommendedName>
        <fullName evidence="1">NSF AAA+ ATPase lid domain-containing protein</fullName>
    </recommendedName>
</protein>
<dbReference type="Pfam" id="PF21964">
    <property type="entry name" value="NSF_ATPase_lid"/>
    <property type="match status" value="1"/>
</dbReference>
<evidence type="ECO:0000313" key="2">
    <source>
        <dbReference type="EMBL" id="VDK38367.1"/>
    </source>
</evidence>
<sequence length="92" mass="10435">MRELGLLSAFATIIDVPALTTVAHVMAVIEETNALSREEYEQIRAELLRTSKEFFIGIKKLLNVIDMVRECEPEDRVSVVVQSLMSETFDFS</sequence>
<dbReference type="InterPro" id="IPR054419">
    <property type="entry name" value="NSF_ATPase_lid"/>
</dbReference>
<feature type="domain" description="NSF AAA+ ATPase lid" evidence="1">
    <location>
        <begin position="19"/>
        <end position="83"/>
    </location>
</feature>
<evidence type="ECO:0000259" key="1">
    <source>
        <dbReference type="Pfam" id="PF21964"/>
    </source>
</evidence>
<dbReference type="EMBL" id="UYRT01005282">
    <property type="protein sequence ID" value="VDK38367.1"/>
    <property type="molecule type" value="Genomic_DNA"/>
</dbReference>